<evidence type="ECO:0008006" key="5">
    <source>
        <dbReference type="Google" id="ProtNLM"/>
    </source>
</evidence>
<dbReference type="Pfam" id="PF13561">
    <property type="entry name" value="adh_short_C2"/>
    <property type="match status" value="1"/>
</dbReference>
<sequence length="270" mass="27711">MPREPRRTALVTGGAQGLGLAVATRLVADGHDVLLGDVDGAAAERAAAGLGPAATALAMDVTSDADVAAALERLDGRPLDVLVNNAGIISRRPAAEIDTGDWERELAVNLGGVMRCSRAGFPHLARSEHAAVVNLASVGSTFGLPQRLGYSTTKSGVLGLTRTLAAEWGPHGIRVNAVAPGYIETTLMRSGFASGALDEGRLLDRTPLGRFGTADEIAGAVAFLVSDDASFVTGAVLRVDGGITIDGSFHARPYPATDPDTNHGTDPGTR</sequence>
<evidence type="ECO:0000313" key="3">
    <source>
        <dbReference type="EMBL" id="GAA5143877.1"/>
    </source>
</evidence>
<dbReference type="InterPro" id="IPR020904">
    <property type="entry name" value="Sc_DH/Rdtase_CS"/>
</dbReference>
<dbReference type="EMBL" id="BAABKG010000001">
    <property type="protein sequence ID" value="GAA5143877.1"/>
    <property type="molecule type" value="Genomic_DNA"/>
</dbReference>
<feature type="region of interest" description="Disordered" evidence="2">
    <location>
        <begin position="250"/>
        <end position="270"/>
    </location>
</feature>
<dbReference type="RefSeq" id="WP_345455204.1">
    <property type="nucleotide sequence ID" value="NZ_BAABKG010000001.1"/>
</dbReference>
<dbReference type="SUPFAM" id="SSF51735">
    <property type="entry name" value="NAD(P)-binding Rossmann-fold domains"/>
    <property type="match status" value="1"/>
</dbReference>
<dbReference type="PRINTS" id="PR00081">
    <property type="entry name" value="GDHRDH"/>
</dbReference>
<gene>
    <name evidence="3" type="ORF">GCM10023340_10310</name>
</gene>
<evidence type="ECO:0000256" key="2">
    <source>
        <dbReference type="SAM" id="MobiDB-lite"/>
    </source>
</evidence>
<dbReference type="Gene3D" id="3.40.50.720">
    <property type="entry name" value="NAD(P)-binding Rossmann-like Domain"/>
    <property type="match status" value="1"/>
</dbReference>
<evidence type="ECO:0000313" key="4">
    <source>
        <dbReference type="Proteomes" id="UP001500221"/>
    </source>
</evidence>
<reference evidence="4" key="1">
    <citation type="journal article" date="2019" name="Int. J. Syst. Evol. Microbiol.">
        <title>The Global Catalogue of Microorganisms (GCM) 10K type strain sequencing project: providing services to taxonomists for standard genome sequencing and annotation.</title>
        <authorList>
            <consortium name="The Broad Institute Genomics Platform"/>
            <consortium name="The Broad Institute Genome Sequencing Center for Infectious Disease"/>
            <person name="Wu L."/>
            <person name="Ma J."/>
        </authorList>
    </citation>
    <scope>NUCLEOTIDE SEQUENCE [LARGE SCALE GENOMIC DNA]</scope>
    <source>
        <strain evidence="4">JCM 18459</strain>
    </source>
</reference>
<dbReference type="Proteomes" id="UP001500221">
    <property type="component" value="Unassembled WGS sequence"/>
</dbReference>
<comment type="caution">
    <text evidence="3">The sequence shown here is derived from an EMBL/GenBank/DDBJ whole genome shotgun (WGS) entry which is preliminary data.</text>
</comment>
<organism evidence="3 4">
    <name type="scientific">Nocardioides marinquilinus</name>
    <dbReference type="NCBI Taxonomy" id="1210400"/>
    <lineage>
        <taxon>Bacteria</taxon>
        <taxon>Bacillati</taxon>
        <taxon>Actinomycetota</taxon>
        <taxon>Actinomycetes</taxon>
        <taxon>Propionibacteriales</taxon>
        <taxon>Nocardioidaceae</taxon>
        <taxon>Nocardioides</taxon>
    </lineage>
</organism>
<comment type="similarity">
    <text evidence="1">Belongs to the short-chain dehydrogenases/reductases (SDR) family.</text>
</comment>
<name>A0ABP9PEL8_9ACTN</name>
<protein>
    <recommendedName>
        <fullName evidence="5">SDR family oxidoreductase</fullName>
    </recommendedName>
</protein>
<keyword evidence="4" id="KW-1185">Reference proteome</keyword>
<dbReference type="InterPro" id="IPR036291">
    <property type="entry name" value="NAD(P)-bd_dom_sf"/>
</dbReference>
<dbReference type="PANTHER" id="PTHR42760">
    <property type="entry name" value="SHORT-CHAIN DEHYDROGENASES/REDUCTASES FAMILY MEMBER"/>
    <property type="match status" value="1"/>
</dbReference>
<dbReference type="PRINTS" id="PR00080">
    <property type="entry name" value="SDRFAMILY"/>
</dbReference>
<dbReference type="InterPro" id="IPR002347">
    <property type="entry name" value="SDR_fam"/>
</dbReference>
<proteinExistence type="inferred from homology"/>
<dbReference type="PROSITE" id="PS00061">
    <property type="entry name" value="ADH_SHORT"/>
    <property type="match status" value="1"/>
</dbReference>
<evidence type="ECO:0000256" key="1">
    <source>
        <dbReference type="ARBA" id="ARBA00006484"/>
    </source>
</evidence>
<dbReference type="PANTHER" id="PTHR42760:SF123">
    <property type="entry name" value="OXIDOREDUCTASE"/>
    <property type="match status" value="1"/>
</dbReference>
<accession>A0ABP9PEL8</accession>
<dbReference type="CDD" id="cd05233">
    <property type="entry name" value="SDR_c"/>
    <property type="match status" value="1"/>
</dbReference>